<dbReference type="RefSeq" id="WP_404672429.1">
    <property type="nucleotide sequence ID" value="NZ_JBJDPD010000034.1"/>
</dbReference>
<organism evidence="1 2">
    <name type="scientific">Psychrobacter namhaensis</name>
    <dbReference type="NCBI Taxonomy" id="292734"/>
    <lineage>
        <taxon>Bacteria</taxon>
        <taxon>Pseudomonadati</taxon>
        <taxon>Pseudomonadota</taxon>
        <taxon>Gammaproteobacteria</taxon>
        <taxon>Moraxellales</taxon>
        <taxon>Moraxellaceae</taxon>
        <taxon>Psychrobacter</taxon>
    </lineage>
</organism>
<sequence>MSSENQYISFRDFLFHLSSSNNETIYSIINFLLSQKIEKLTVIRLNNHYSQTRKPYNTLPVAVNNSIPDTQFTRYLKAIQEVLVFPCDMWIFEDMNDFNFCTPTAEDQLKNIFNQYSSSGLIVSELIDFKPLDDLLHFDSENISEESPRVTLPNLRHLINRIKLPD</sequence>
<dbReference type="EMBL" id="JBJDPD010000034">
    <property type="protein sequence ID" value="MFK4002168.1"/>
    <property type="molecule type" value="Genomic_DNA"/>
</dbReference>
<protein>
    <submittedName>
        <fullName evidence="1">Uncharacterized protein</fullName>
    </submittedName>
</protein>
<comment type="caution">
    <text evidence="1">The sequence shown here is derived from an EMBL/GenBank/DDBJ whole genome shotgun (WGS) entry which is preliminary data.</text>
</comment>
<name>A0ABW8LBR8_9GAMM</name>
<dbReference type="Proteomes" id="UP001620234">
    <property type="component" value="Unassembled WGS sequence"/>
</dbReference>
<evidence type="ECO:0000313" key="1">
    <source>
        <dbReference type="EMBL" id="MFK4002168.1"/>
    </source>
</evidence>
<evidence type="ECO:0000313" key="2">
    <source>
        <dbReference type="Proteomes" id="UP001620234"/>
    </source>
</evidence>
<keyword evidence="2" id="KW-1185">Reference proteome</keyword>
<accession>A0ABW8LBR8</accession>
<proteinExistence type="predicted"/>
<gene>
    <name evidence="1" type="ORF">ACI2I3_12570</name>
</gene>
<reference evidence="1 2" key="1">
    <citation type="submission" date="2024-11" db="EMBL/GenBank/DDBJ databases">
        <title>The Natural Products Discovery Center: Release of the First 8490 Sequenced Strains for Exploring Actinobacteria Biosynthetic Diversity.</title>
        <authorList>
            <person name="Kalkreuter E."/>
            <person name="Kautsar S.A."/>
            <person name="Yang D."/>
            <person name="Bader C.D."/>
            <person name="Teijaro C.N."/>
            <person name="Fluegel L."/>
            <person name="Davis C.M."/>
            <person name="Simpson J.R."/>
            <person name="Lauterbach L."/>
            <person name="Steele A.D."/>
            <person name="Gui C."/>
            <person name="Meng S."/>
            <person name="Li G."/>
            <person name="Viehrig K."/>
            <person name="Ye F."/>
            <person name="Su P."/>
            <person name="Kiefer A.F."/>
            <person name="Nichols A."/>
            <person name="Cepeda A.J."/>
            <person name="Yan W."/>
            <person name="Fan B."/>
            <person name="Jiang Y."/>
            <person name="Adhikari A."/>
            <person name="Zheng C.-J."/>
            <person name="Schuster L."/>
            <person name="Cowan T.M."/>
            <person name="Smanski M.J."/>
            <person name="Chevrette M.G."/>
            <person name="De Carvalho L.P.S."/>
            <person name="Shen B."/>
        </authorList>
    </citation>
    <scope>NUCLEOTIDE SEQUENCE [LARGE SCALE GENOMIC DNA]</scope>
    <source>
        <strain evidence="1 2">NPDC077433</strain>
    </source>
</reference>